<evidence type="ECO:0000313" key="5">
    <source>
        <dbReference type="Proteomes" id="UP001530400"/>
    </source>
</evidence>
<evidence type="ECO:0000256" key="1">
    <source>
        <dbReference type="PROSITE-ProRule" id="PRU00267"/>
    </source>
</evidence>
<dbReference type="InterPro" id="IPR036910">
    <property type="entry name" value="HMG_box_dom_sf"/>
</dbReference>
<keyword evidence="1" id="KW-0238">DNA-binding</keyword>
<gene>
    <name evidence="4" type="ORF">ACHAWO_011317</name>
</gene>
<keyword evidence="5" id="KW-1185">Reference proteome</keyword>
<dbReference type="GO" id="GO:0005634">
    <property type="term" value="C:nucleus"/>
    <property type="evidence" value="ECO:0007669"/>
    <property type="project" value="UniProtKB-UniRule"/>
</dbReference>
<dbReference type="PROSITE" id="PS50118">
    <property type="entry name" value="HMG_BOX_2"/>
    <property type="match status" value="1"/>
</dbReference>
<dbReference type="SUPFAM" id="SSF47095">
    <property type="entry name" value="HMG-box"/>
    <property type="match status" value="1"/>
</dbReference>
<dbReference type="Proteomes" id="UP001530400">
    <property type="component" value="Unassembled WGS sequence"/>
</dbReference>
<dbReference type="InterPro" id="IPR009071">
    <property type="entry name" value="HMG_box_dom"/>
</dbReference>
<accession>A0ABD3N1I1</accession>
<dbReference type="GO" id="GO:0003677">
    <property type="term" value="F:DNA binding"/>
    <property type="evidence" value="ECO:0007669"/>
    <property type="project" value="UniProtKB-UniRule"/>
</dbReference>
<keyword evidence="1" id="KW-0539">Nucleus</keyword>
<organism evidence="4 5">
    <name type="scientific">Cyclotella atomus</name>
    <dbReference type="NCBI Taxonomy" id="382360"/>
    <lineage>
        <taxon>Eukaryota</taxon>
        <taxon>Sar</taxon>
        <taxon>Stramenopiles</taxon>
        <taxon>Ochrophyta</taxon>
        <taxon>Bacillariophyta</taxon>
        <taxon>Coscinodiscophyceae</taxon>
        <taxon>Thalassiosirophycidae</taxon>
        <taxon>Stephanodiscales</taxon>
        <taxon>Stephanodiscaceae</taxon>
        <taxon>Cyclotella</taxon>
    </lineage>
</organism>
<protein>
    <recommendedName>
        <fullName evidence="3">HMG box domain-containing protein</fullName>
    </recommendedName>
</protein>
<comment type="caution">
    <text evidence="4">The sequence shown here is derived from an EMBL/GenBank/DDBJ whole genome shotgun (WGS) entry which is preliminary data.</text>
</comment>
<dbReference type="EMBL" id="JALLPJ020001324">
    <property type="protein sequence ID" value="KAL3769827.1"/>
    <property type="molecule type" value="Genomic_DNA"/>
</dbReference>
<evidence type="ECO:0000259" key="3">
    <source>
        <dbReference type="PROSITE" id="PS50118"/>
    </source>
</evidence>
<proteinExistence type="predicted"/>
<sequence>MSAITKKEIDEGLIPPPIPKRPLTAYNLFGIMERHYILQQHQKPPSSPLPDAQHDPHYATRPLRYRSVALPENWYIVGNNRKPRQYHKNHGLISFKSLSKQIAAVWAEAPESTKEYCKGISKSELARYREEQKKYKEEWGEEAYESQTRKRKNQEKEEARKEKEKEKRCKQEEVGLDGRDEMGAAAGFMGAASTSFYTPGMSLEDMIQARGIVRKGPVRKEGAVASAAHSNDGKATTMTSSTDEEARLAESRNSMEVAMLRAREQQIFAYLAQEKERMVALMVMQEAASSAVTGANSAVASPTREGLREAMLGAVAPDTNTQAIVSDQDDRIRAILETRNGLRALQAAQEERRRLLLAMQQDGSDGLELAPEGGRSGKNGVMSSSSASARDAPQANDARLPSIQTTHEDISALREHIQTAQKTNSDSTRDPRFEELLADPLRSTMASDVARNGLLSASSSTASAVKDTSAAAKDITPQAKNARLQSILATQEDINARRERIQAMLSANTSVLPAVSNQTTAVSQEDRRAESILATQDEVNARRERITAMLSANTPVLPAVSNQTTAAAAVSQEDWKNAAAALSSSGNNVLAMDDDLELLLAARHQKEQRLRAIMALDDERFAQALALRGYGLQSLEVPDTSMMFPHPLMNQMALQQHYPGLYLMGPILPGSLRLPIGASGVQVAAATSDSDPEEAKESLN</sequence>
<feature type="compositionally biased region" description="Basic and acidic residues" evidence="2">
    <location>
        <begin position="154"/>
        <end position="171"/>
    </location>
</feature>
<reference evidence="4 5" key="1">
    <citation type="submission" date="2024-10" db="EMBL/GenBank/DDBJ databases">
        <title>Updated reference genomes for cyclostephanoid diatoms.</title>
        <authorList>
            <person name="Roberts W.R."/>
            <person name="Alverson A.J."/>
        </authorList>
    </citation>
    <scope>NUCLEOTIDE SEQUENCE [LARGE SCALE GENOMIC DNA]</scope>
    <source>
        <strain evidence="4 5">AJA010-31</strain>
    </source>
</reference>
<feature type="region of interest" description="Disordered" evidence="2">
    <location>
        <begin position="365"/>
        <end position="397"/>
    </location>
</feature>
<feature type="region of interest" description="Disordered" evidence="2">
    <location>
        <begin position="136"/>
        <end position="171"/>
    </location>
</feature>
<dbReference type="AlphaFoldDB" id="A0ABD3N1I1"/>
<name>A0ABD3N1I1_9STRA</name>
<feature type="region of interest" description="Disordered" evidence="2">
    <location>
        <begin position="224"/>
        <end position="243"/>
    </location>
</feature>
<evidence type="ECO:0000313" key="4">
    <source>
        <dbReference type="EMBL" id="KAL3769827.1"/>
    </source>
</evidence>
<dbReference type="Gene3D" id="1.10.30.10">
    <property type="entry name" value="High mobility group box domain"/>
    <property type="match status" value="1"/>
</dbReference>
<feature type="DNA-binding region" description="HMG box" evidence="1">
    <location>
        <begin position="19"/>
        <end position="136"/>
    </location>
</feature>
<evidence type="ECO:0000256" key="2">
    <source>
        <dbReference type="SAM" id="MobiDB-lite"/>
    </source>
</evidence>
<feature type="domain" description="HMG box" evidence="3">
    <location>
        <begin position="19"/>
        <end position="136"/>
    </location>
</feature>